<sequence>MSPWADLLEYQRDLWERSILFWDTLHQRADDMLEHERLGLPPLLDFRTETVVDARTFPRPANYALLRILGPADGTSVVAPDPAKPPVVVVDPRAGHGPGIGGFKQESEVGMALGEGHPVYFVVFFPEPCRGQTLADVHHALRRFIETVAERHP</sequence>
<dbReference type="RefSeq" id="WP_226613484.1">
    <property type="nucleotide sequence ID" value="NZ_JAJAQI010000057.1"/>
</dbReference>
<dbReference type="InterPro" id="IPR024501">
    <property type="entry name" value="DUF3141"/>
</dbReference>
<evidence type="ECO:0000313" key="1">
    <source>
        <dbReference type="EMBL" id="MCB4824903.1"/>
    </source>
</evidence>
<feature type="non-terminal residue" evidence="1">
    <location>
        <position position="153"/>
    </location>
</feature>
<dbReference type="AlphaFoldDB" id="A0A9X1LDA8"/>
<gene>
    <name evidence="1" type="ORF">LHA35_24545</name>
</gene>
<proteinExistence type="predicted"/>
<protein>
    <submittedName>
        <fullName evidence="1">DUF3141 domain-containing protein</fullName>
    </submittedName>
</protein>
<name>A0A9X1LDA8_9PROT</name>
<comment type="caution">
    <text evidence="1">The sequence shown here is derived from an EMBL/GenBank/DDBJ whole genome shotgun (WGS) entry which is preliminary data.</text>
</comment>
<accession>A0A9X1LDA8</accession>
<keyword evidence="2" id="KW-1185">Reference proteome</keyword>
<dbReference type="Proteomes" id="UP001139311">
    <property type="component" value="Unassembled WGS sequence"/>
</dbReference>
<dbReference type="Pfam" id="PF11339">
    <property type="entry name" value="DUF3141"/>
    <property type="match status" value="1"/>
</dbReference>
<organism evidence="1 2">
    <name type="scientific">Roseicella aerolata</name>
    <dbReference type="NCBI Taxonomy" id="2883479"/>
    <lineage>
        <taxon>Bacteria</taxon>
        <taxon>Pseudomonadati</taxon>
        <taxon>Pseudomonadota</taxon>
        <taxon>Alphaproteobacteria</taxon>
        <taxon>Acetobacterales</taxon>
        <taxon>Roseomonadaceae</taxon>
        <taxon>Roseicella</taxon>
    </lineage>
</organism>
<reference evidence="1" key="1">
    <citation type="submission" date="2021-10" db="EMBL/GenBank/DDBJ databases">
        <title>Roseicella aerolatum sp. nov., isolated from aerosols of e-waste dismantling site.</title>
        <authorList>
            <person name="Qin T."/>
        </authorList>
    </citation>
    <scope>NUCLEOTIDE SEQUENCE</scope>
    <source>
        <strain evidence="1">GB24</strain>
    </source>
</reference>
<dbReference type="EMBL" id="JAJAQI010000057">
    <property type="protein sequence ID" value="MCB4824903.1"/>
    <property type="molecule type" value="Genomic_DNA"/>
</dbReference>
<evidence type="ECO:0000313" key="2">
    <source>
        <dbReference type="Proteomes" id="UP001139311"/>
    </source>
</evidence>